<protein>
    <submittedName>
        <fullName evidence="2">Uncharacterized protein</fullName>
    </submittedName>
</protein>
<gene>
    <name evidence="2" type="ORF">ACJMK2_014318</name>
</gene>
<feature type="compositionally biased region" description="Basic and acidic residues" evidence="1">
    <location>
        <begin position="171"/>
        <end position="182"/>
    </location>
</feature>
<evidence type="ECO:0000313" key="3">
    <source>
        <dbReference type="Proteomes" id="UP001634394"/>
    </source>
</evidence>
<evidence type="ECO:0000313" key="2">
    <source>
        <dbReference type="EMBL" id="KAL3855088.1"/>
    </source>
</evidence>
<evidence type="ECO:0000256" key="1">
    <source>
        <dbReference type="SAM" id="MobiDB-lite"/>
    </source>
</evidence>
<sequence length="182" mass="20987">MHNKIPPFFFFVYCERDRKYTKCGLVGHGPWDCKVQATKPQEGNKTYAIAVTGNRIPNVEINPIDNNNSTPVTRDKWNEILTPNKTGVRTPLKTQTPITVYTPYEILQEDEKEETSNLREDIFIPLRTTTPISERRVNKERKVANSSPSHEENGTTQDKEKDEILSDSLEEDGRIKRDPKEK</sequence>
<feature type="compositionally biased region" description="Basic and acidic residues" evidence="1">
    <location>
        <begin position="133"/>
        <end position="164"/>
    </location>
</feature>
<keyword evidence="3" id="KW-1185">Reference proteome</keyword>
<name>A0ABD3V3D3_SINWO</name>
<dbReference type="AlphaFoldDB" id="A0ABD3V3D3"/>
<comment type="caution">
    <text evidence="2">The sequence shown here is derived from an EMBL/GenBank/DDBJ whole genome shotgun (WGS) entry which is preliminary data.</text>
</comment>
<accession>A0ABD3V3D3</accession>
<reference evidence="2 3" key="1">
    <citation type="submission" date="2024-11" db="EMBL/GenBank/DDBJ databases">
        <title>Chromosome-level genome assembly of the freshwater bivalve Anodonta woodiana.</title>
        <authorList>
            <person name="Chen X."/>
        </authorList>
    </citation>
    <scope>NUCLEOTIDE SEQUENCE [LARGE SCALE GENOMIC DNA]</scope>
    <source>
        <strain evidence="2">MN2024</strain>
        <tissue evidence="2">Gills</tissue>
    </source>
</reference>
<dbReference type="Proteomes" id="UP001634394">
    <property type="component" value="Unassembled WGS sequence"/>
</dbReference>
<feature type="non-terminal residue" evidence="2">
    <location>
        <position position="182"/>
    </location>
</feature>
<dbReference type="EMBL" id="JBJQND010000014">
    <property type="protein sequence ID" value="KAL3855088.1"/>
    <property type="molecule type" value="Genomic_DNA"/>
</dbReference>
<organism evidence="2 3">
    <name type="scientific">Sinanodonta woodiana</name>
    <name type="common">Chinese pond mussel</name>
    <name type="synonym">Anodonta woodiana</name>
    <dbReference type="NCBI Taxonomy" id="1069815"/>
    <lineage>
        <taxon>Eukaryota</taxon>
        <taxon>Metazoa</taxon>
        <taxon>Spiralia</taxon>
        <taxon>Lophotrochozoa</taxon>
        <taxon>Mollusca</taxon>
        <taxon>Bivalvia</taxon>
        <taxon>Autobranchia</taxon>
        <taxon>Heteroconchia</taxon>
        <taxon>Palaeoheterodonta</taxon>
        <taxon>Unionida</taxon>
        <taxon>Unionoidea</taxon>
        <taxon>Unionidae</taxon>
        <taxon>Unioninae</taxon>
        <taxon>Sinanodonta</taxon>
    </lineage>
</organism>
<feature type="region of interest" description="Disordered" evidence="1">
    <location>
        <begin position="133"/>
        <end position="182"/>
    </location>
</feature>
<proteinExistence type="predicted"/>